<dbReference type="SMART" id="SM00428">
    <property type="entry name" value="H3"/>
    <property type="match status" value="1"/>
</dbReference>
<evidence type="ECO:0000256" key="3">
    <source>
        <dbReference type="ARBA" id="ARBA00022454"/>
    </source>
</evidence>
<feature type="region of interest" description="Disordered" evidence="5">
    <location>
        <begin position="58"/>
        <end position="86"/>
    </location>
</feature>
<dbReference type="EMBL" id="MU151586">
    <property type="protein sequence ID" value="KAF9442664.1"/>
    <property type="molecule type" value="Genomic_DNA"/>
</dbReference>
<proteinExistence type="inferred from homology"/>
<keyword evidence="4" id="KW-0238">DNA-binding</keyword>
<feature type="compositionally biased region" description="Basic residues" evidence="5">
    <location>
        <begin position="65"/>
        <end position="74"/>
    </location>
</feature>
<keyword evidence="8" id="KW-1185">Reference proteome</keyword>
<reference evidence="7" key="1">
    <citation type="submission" date="2020-11" db="EMBL/GenBank/DDBJ databases">
        <authorList>
            <consortium name="DOE Joint Genome Institute"/>
            <person name="Ahrendt S."/>
            <person name="Riley R."/>
            <person name="Andreopoulos W."/>
            <person name="Labutti K."/>
            <person name="Pangilinan J."/>
            <person name="Ruiz-Duenas F.J."/>
            <person name="Barrasa J.M."/>
            <person name="Sanchez-Garcia M."/>
            <person name="Camarero S."/>
            <person name="Miyauchi S."/>
            <person name="Serrano A."/>
            <person name="Linde D."/>
            <person name="Babiker R."/>
            <person name="Drula E."/>
            <person name="Ayuso-Fernandez I."/>
            <person name="Pacheco R."/>
            <person name="Padilla G."/>
            <person name="Ferreira P."/>
            <person name="Barriuso J."/>
            <person name="Kellner H."/>
            <person name="Castanera R."/>
            <person name="Alfaro M."/>
            <person name="Ramirez L."/>
            <person name="Pisabarro A.G."/>
            <person name="Kuo A."/>
            <person name="Tritt A."/>
            <person name="Lipzen A."/>
            <person name="He G."/>
            <person name="Yan M."/>
            <person name="Ng V."/>
            <person name="Cullen D."/>
            <person name="Martin F."/>
            <person name="Rosso M.-N."/>
            <person name="Henrissat B."/>
            <person name="Hibbett D."/>
            <person name="Martinez A.T."/>
            <person name="Grigoriev I.V."/>
        </authorList>
    </citation>
    <scope>NUCLEOTIDE SEQUENCE</scope>
    <source>
        <strain evidence="7">MF-IS2</strain>
    </source>
</reference>
<evidence type="ECO:0000256" key="5">
    <source>
        <dbReference type="SAM" id="MobiDB-lite"/>
    </source>
</evidence>
<dbReference type="OrthoDB" id="842664at2759"/>
<keyword evidence="4" id="KW-0544">Nucleosome core</keyword>
<feature type="domain" description="Core Histone H2A/H2B/H3" evidence="6">
    <location>
        <begin position="92"/>
        <end position="175"/>
    </location>
</feature>
<dbReference type="InterPro" id="IPR009072">
    <property type="entry name" value="Histone-fold"/>
</dbReference>
<dbReference type="Gene3D" id="1.10.20.10">
    <property type="entry name" value="Histone, subunit A"/>
    <property type="match status" value="1"/>
</dbReference>
<name>A0A9P5X2Z0_9AGAR</name>
<gene>
    <name evidence="7" type="ORF">P691DRAFT_714147</name>
</gene>
<dbReference type="AlphaFoldDB" id="A0A9P5X2Z0"/>
<feature type="non-terminal residue" evidence="7">
    <location>
        <position position="176"/>
    </location>
</feature>
<dbReference type="GO" id="GO:0046982">
    <property type="term" value="F:protein heterodimerization activity"/>
    <property type="evidence" value="ECO:0007669"/>
    <property type="project" value="InterPro"/>
</dbReference>
<dbReference type="GO" id="GO:0030527">
    <property type="term" value="F:structural constituent of chromatin"/>
    <property type="evidence" value="ECO:0007669"/>
    <property type="project" value="InterPro"/>
</dbReference>
<dbReference type="PROSITE" id="PS00959">
    <property type="entry name" value="HISTONE_H3_2"/>
    <property type="match status" value="1"/>
</dbReference>
<sequence length="176" mass="19785">MARTRPSNDPPALRAAEFDHRRAVKTTGSRVQLMQRPMVSGKTPAHLYQYTGHGMVGGKSYVPRPPRKPRKKVKGINAPPLFPKPVQRGRGALHEINHHQARTQPLIPKAPFERLVREVGQDAKEDVRFAPQAVRAIQEATEAWLVELFAEANLVAIHSRRVTIAPKDVLLVLRLR</sequence>
<keyword evidence="3" id="KW-0158">Chromosome</keyword>
<organism evidence="7 8">
    <name type="scientific">Macrolepiota fuliginosa MF-IS2</name>
    <dbReference type="NCBI Taxonomy" id="1400762"/>
    <lineage>
        <taxon>Eukaryota</taxon>
        <taxon>Fungi</taxon>
        <taxon>Dikarya</taxon>
        <taxon>Basidiomycota</taxon>
        <taxon>Agaricomycotina</taxon>
        <taxon>Agaricomycetes</taxon>
        <taxon>Agaricomycetidae</taxon>
        <taxon>Agaricales</taxon>
        <taxon>Agaricineae</taxon>
        <taxon>Agaricaceae</taxon>
        <taxon>Macrolepiota</taxon>
    </lineage>
</organism>
<dbReference type="Proteomes" id="UP000807342">
    <property type="component" value="Unassembled WGS sequence"/>
</dbReference>
<comment type="caution">
    <text evidence="7">The sequence shown here is derived from an EMBL/GenBank/DDBJ whole genome shotgun (WGS) entry which is preliminary data.</text>
</comment>
<evidence type="ECO:0000256" key="4">
    <source>
        <dbReference type="ARBA" id="ARBA00023269"/>
    </source>
</evidence>
<evidence type="ECO:0000256" key="1">
    <source>
        <dbReference type="ARBA" id="ARBA00004286"/>
    </source>
</evidence>
<dbReference type="SUPFAM" id="SSF47113">
    <property type="entry name" value="Histone-fold"/>
    <property type="match status" value="1"/>
</dbReference>
<dbReference type="GO" id="GO:0000786">
    <property type="term" value="C:nucleosome"/>
    <property type="evidence" value="ECO:0007669"/>
    <property type="project" value="UniProtKB-KW"/>
</dbReference>
<comment type="similarity">
    <text evidence="2">Belongs to the histone H3 family.</text>
</comment>
<evidence type="ECO:0000256" key="2">
    <source>
        <dbReference type="ARBA" id="ARBA00010343"/>
    </source>
</evidence>
<dbReference type="GO" id="GO:0003677">
    <property type="term" value="F:DNA binding"/>
    <property type="evidence" value="ECO:0007669"/>
    <property type="project" value="InterPro"/>
</dbReference>
<dbReference type="InterPro" id="IPR007125">
    <property type="entry name" value="H2A/H2B/H3"/>
</dbReference>
<evidence type="ECO:0000313" key="7">
    <source>
        <dbReference type="EMBL" id="KAF9442664.1"/>
    </source>
</evidence>
<dbReference type="PANTHER" id="PTHR11426">
    <property type="entry name" value="HISTONE H3"/>
    <property type="match status" value="1"/>
</dbReference>
<dbReference type="InterPro" id="IPR000164">
    <property type="entry name" value="Histone_H3/CENP-A"/>
</dbReference>
<dbReference type="Pfam" id="PF00125">
    <property type="entry name" value="Histone"/>
    <property type="match status" value="1"/>
</dbReference>
<dbReference type="CDD" id="cd22911">
    <property type="entry name" value="HFD_H3"/>
    <property type="match status" value="1"/>
</dbReference>
<protein>
    <submittedName>
        <fullName evidence="7">Histone-fold-containing protein</fullName>
    </submittedName>
</protein>
<accession>A0A9P5X2Z0</accession>
<comment type="subcellular location">
    <subcellularLocation>
        <location evidence="1">Chromosome</location>
    </subcellularLocation>
</comment>
<evidence type="ECO:0000259" key="6">
    <source>
        <dbReference type="Pfam" id="PF00125"/>
    </source>
</evidence>
<evidence type="ECO:0000313" key="8">
    <source>
        <dbReference type="Proteomes" id="UP000807342"/>
    </source>
</evidence>